<sequence length="137" mass="15450">MTQMDTSNLSARSCRFCVMRPLRTLLRSSEMRRKLLAVSASKVISTVKRKTSCSANGQKPTPCLSSTSKAQISLDFVQILVAMLCGNTQLLFTVAIILLYVTCLLHWPFLHLEWRVSEGRHHAPLSTTLMHEKMNDN</sequence>
<protein>
    <submittedName>
        <fullName evidence="2">Uncharacterized protein</fullName>
    </submittedName>
</protein>
<keyword evidence="1" id="KW-0472">Membrane</keyword>
<name>A0A2I2Z0R6_GORGO</name>
<reference evidence="2" key="3">
    <citation type="submission" date="2025-08" db="UniProtKB">
        <authorList>
            <consortium name="Ensembl"/>
        </authorList>
    </citation>
    <scope>IDENTIFICATION</scope>
</reference>
<evidence type="ECO:0000256" key="1">
    <source>
        <dbReference type="SAM" id="Phobius"/>
    </source>
</evidence>
<proteinExistence type="predicted"/>
<dbReference type="GeneTree" id="ENSGT00760000120430"/>
<evidence type="ECO:0000313" key="2">
    <source>
        <dbReference type="Ensembl" id="ENSGGOP00000040695.1"/>
    </source>
</evidence>
<reference evidence="2" key="4">
    <citation type="submission" date="2025-09" db="UniProtKB">
        <authorList>
            <consortium name="Ensembl"/>
        </authorList>
    </citation>
    <scope>IDENTIFICATION</scope>
</reference>
<feature type="transmembrane region" description="Helical" evidence="1">
    <location>
        <begin position="90"/>
        <end position="110"/>
    </location>
</feature>
<keyword evidence="1" id="KW-1133">Transmembrane helix</keyword>
<dbReference type="Ensembl" id="ENSGGOT00000063500.1">
    <property type="protein sequence ID" value="ENSGGOP00000040695.1"/>
    <property type="gene ID" value="ENSGGOG00000037429.1"/>
</dbReference>
<dbReference type="OMA" id="GQKPTPC"/>
<dbReference type="InParanoid" id="A0A2I2Z0R6"/>
<evidence type="ECO:0000313" key="3">
    <source>
        <dbReference type="Proteomes" id="UP000001519"/>
    </source>
</evidence>
<dbReference type="AlphaFoldDB" id="A0A2I2Z0R6"/>
<reference evidence="2 3" key="2">
    <citation type="journal article" date="2012" name="Nature">
        <title>Insights into hominid evolution from the gorilla genome sequence.</title>
        <authorList>
            <person name="Scally A."/>
            <person name="Dutheil J.Y."/>
            <person name="Hillier L.W."/>
            <person name="Jordan G.E."/>
            <person name="Goodhead I."/>
            <person name="Herrero J."/>
            <person name="Hobolth A."/>
            <person name="Lappalainen T."/>
            <person name="Mailund T."/>
            <person name="Marques-Bonet T."/>
            <person name="McCarthy S."/>
            <person name="Montgomery S.H."/>
            <person name="Schwalie P.C."/>
            <person name="Tang Y.A."/>
            <person name="Ward M.C."/>
            <person name="Xue Y."/>
            <person name="Yngvadottir B."/>
            <person name="Alkan C."/>
            <person name="Andersen L.N."/>
            <person name="Ayub Q."/>
            <person name="Ball E.V."/>
            <person name="Beal K."/>
            <person name="Bradley B.J."/>
            <person name="Chen Y."/>
            <person name="Clee C.M."/>
            <person name="Fitzgerald S."/>
            <person name="Graves T.A."/>
            <person name="Gu Y."/>
            <person name="Heath P."/>
            <person name="Heger A."/>
            <person name="Karakoc E."/>
            <person name="Kolb-Kokocinski A."/>
            <person name="Laird G.K."/>
            <person name="Lunter G."/>
            <person name="Meader S."/>
            <person name="Mort M."/>
            <person name="Mullikin J.C."/>
            <person name="Munch K."/>
            <person name="O'Connor T.D."/>
            <person name="Phillips A.D."/>
            <person name="Prado-Martinez J."/>
            <person name="Rogers A.S."/>
            <person name="Sajjadian S."/>
            <person name="Schmidt D."/>
            <person name="Shaw K."/>
            <person name="Simpson J.T."/>
            <person name="Stenson P.D."/>
            <person name="Turner D.J."/>
            <person name="Vigilant L."/>
            <person name="Vilella A.J."/>
            <person name="Whitener W."/>
            <person name="Zhu B."/>
            <person name="Cooper D.N."/>
            <person name="de Jong P."/>
            <person name="Dermitzakis E.T."/>
            <person name="Eichler E.E."/>
            <person name="Flicek P."/>
            <person name="Goldman N."/>
            <person name="Mundy N.I."/>
            <person name="Ning Z."/>
            <person name="Odom D.T."/>
            <person name="Ponting C.P."/>
            <person name="Quail M.A."/>
            <person name="Ryder O.A."/>
            <person name="Searle S.M."/>
            <person name="Warren W.C."/>
            <person name="Wilson R.K."/>
            <person name="Schierup M.H."/>
            <person name="Rogers J."/>
            <person name="Tyler-Smith C."/>
            <person name="Durbin R."/>
        </authorList>
    </citation>
    <scope>NUCLEOTIDE SEQUENCE [LARGE SCALE GENOMIC DNA]</scope>
</reference>
<dbReference type="EMBL" id="CABD030120685">
    <property type="status" value="NOT_ANNOTATED_CDS"/>
    <property type="molecule type" value="Genomic_DNA"/>
</dbReference>
<dbReference type="Bgee" id="ENSGGOG00000037429">
    <property type="expression patterns" value="Expressed in prefrontal cortex and 5 other cell types or tissues"/>
</dbReference>
<dbReference type="Proteomes" id="UP000001519">
    <property type="component" value="Chromosome 22"/>
</dbReference>
<reference evidence="3" key="1">
    <citation type="submission" date="2011-05" db="EMBL/GenBank/DDBJ databases">
        <title>Insights into the evolution of the great apes provided by the gorilla genome.</title>
        <authorList>
            <person name="Scally A."/>
        </authorList>
    </citation>
    <scope>NUCLEOTIDE SEQUENCE [LARGE SCALE GENOMIC DNA]</scope>
</reference>
<accession>A0A2I2Z0R6</accession>
<keyword evidence="3" id="KW-1185">Reference proteome</keyword>
<organism evidence="2 3">
    <name type="scientific">Gorilla gorilla gorilla</name>
    <name type="common">Western lowland gorilla</name>
    <dbReference type="NCBI Taxonomy" id="9595"/>
    <lineage>
        <taxon>Eukaryota</taxon>
        <taxon>Metazoa</taxon>
        <taxon>Chordata</taxon>
        <taxon>Craniata</taxon>
        <taxon>Vertebrata</taxon>
        <taxon>Euteleostomi</taxon>
        <taxon>Mammalia</taxon>
        <taxon>Eutheria</taxon>
        <taxon>Euarchontoglires</taxon>
        <taxon>Primates</taxon>
        <taxon>Haplorrhini</taxon>
        <taxon>Catarrhini</taxon>
        <taxon>Hominidae</taxon>
        <taxon>Gorilla</taxon>
    </lineage>
</organism>
<keyword evidence="1" id="KW-0812">Transmembrane</keyword>